<accession>A0A366KEE1</accession>
<dbReference type="AlphaFoldDB" id="A0A366KEE1"/>
<dbReference type="RefSeq" id="WP_113853802.1">
    <property type="nucleotide sequence ID" value="NZ_PDCH01000012.1"/>
</dbReference>
<feature type="transmembrane region" description="Helical" evidence="1">
    <location>
        <begin position="21"/>
        <end position="46"/>
    </location>
</feature>
<feature type="transmembrane region" description="Helical" evidence="1">
    <location>
        <begin position="146"/>
        <end position="166"/>
    </location>
</feature>
<sequence length="242" mass="27263">MNRLIRFSDWCDKNPGKLAGLLGVLLAFGYGWLAILCLFGLVRVGFALGTVWLIDSVVWFVGLLLCLIALYIVLMWYSRLTTLLDWVAFFSHVAYTFILLWLFPATITDLRWVHTFVVTMPAVIVECLALAKFAWDIIKDRVDQDWLGHTIPFAVCGILCGVMTSLQQYFSEPTLVRVIPPCAPPSLYSRILAPPRTDGAGSWMSLSSILPALFAFITITYGKQLCDDWVAKLKSQDHNDHN</sequence>
<name>A0A366KEE1_9BIFI</name>
<keyword evidence="1" id="KW-0472">Membrane</keyword>
<dbReference type="OrthoDB" id="9764804at2"/>
<comment type="caution">
    <text evidence="2">The sequence shown here is derived from an EMBL/GenBank/DDBJ whole genome shotgun (WGS) entry which is preliminary data.</text>
</comment>
<organism evidence="2 3">
    <name type="scientific">Bifidobacterium xylocopae</name>
    <dbReference type="NCBI Taxonomy" id="2493119"/>
    <lineage>
        <taxon>Bacteria</taxon>
        <taxon>Bacillati</taxon>
        <taxon>Actinomycetota</taxon>
        <taxon>Actinomycetes</taxon>
        <taxon>Bifidobacteriales</taxon>
        <taxon>Bifidobacteriaceae</taxon>
        <taxon>Bifidobacterium</taxon>
    </lineage>
</organism>
<evidence type="ECO:0000313" key="2">
    <source>
        <dbReference type="EMBL" id="RBP99041.1"/>
    </source>
</evidence>
<evidence type="ECO:0000313" key="3">
    <source>
        <dbReference type="Proteomes" id="UP000252345"/>
    </source>
</evidence>
<dbReference type="Proteomes" id="UP000252345">
    <property type="component" value="Unassembled WGS sequence"/>
</dbReference>
<reference evidence="2 3" key="1">
    <citation type="submission" date="2017-10" db="EMBL/GenBank/DDBJ databases">
        <title>Bifidobacterium xylocopum sp. nov. and Bifidobacterium aemilianum sp. nov., from the carpenter bee (Xylocopa violacea) digestive tract.</title>
        <authorList>
            <person name="Alberoni D."/>
            <person name="Baffoni L."/>
            <person name="Di Gioia D."/>
            <person name="Gaggia F."/>
            <person name="Biavati B."/>
        </authorList>
    </citation>
    <scope>NUCLEOTIDE SEQUENCE [LARGE SCALE GENOMIC DNA]</scope>
    <source>
        <strain evidence="2 3">XV2</strain>
    </source>
</reference>
<keyword evidence="3" id="KW-1185">Reference proteome</keyword>
<proteinExistence type="predicted"/>
<feature type="transmembrane region" description="Helical" evidence="1">
    <location>
        <begin position="86"/>
        <end position="107"/>
    </location>
</feature>
<evidence type="ECO:0000256" key="1">
    <source>
        <dbReference type="SAM" id="Phobius"/>
    </source>
</evidence>
<feature type="transmembrane region" description="Helical" evidence="1">
    <location>
        <begin position="203"/>
        <end position="222"/>
    </location>
</feature>
<keyword evidence="1" id="KW-1133">Transmembrane helix</keyword>
<feature type="transmembrane region" description="Helical" evidence="1">
    <location>
        <begin position="52"/>
        <end position="74"/>
    </location>
</feature>
<protein>
    <submittedName>
        <fullName evidence="2">Uncharacterized protein</fullName>
    </submittedName>
</protein>
<gene>
    <name evidence="2" type="ORF">CRD59_06120</name>
</gene>
<dbReference type="EMBL" id="PDCH01000012">
    <property type="protein sequence ID" value="RBP99041.1"/>
    <property type="molecule type" value="Genomic_DNA"/>
</dbReference>
<feature type="transmembrane region" description="Helical" evidence="1">
    <location>
        <begin position="113"/>
        <end position="134"/>
    </location>
</feature>
<keyword evidence="1" id="KW-0812">Transmembrane</keyword>